<comment type="caution">
    <text evidence="6">The sequence shown here is derived from an EMBL/GenBank/DDBJ whole genome shotgun (WGS) entry which is preliminary data.</text>
</comment>
<name>A0A7X3CNP8_9BACL</name>
<sequence length="138" mass="14851">MNVNAVGEFVGAALILIGSIISVISAIGIIRFPDVYTRAHAATKSSTLAVLLTLIGTFLYIWFSDAFISVRVILGILFVFITAPVSGHLIIRAAYRSNVKLADSTIEDELKPVLHGSGQDKKQSNEHEQGTEQPQGSL</sequence>
<organism evidence="6 7">
    <name type="scientific">Paenibacillus woosongensis</name>
    <dbReference type="NCBI Taxonomy" id="307580"/>
    <lineage>
        <taxon>Bacteria</taxon>
        <taxon>Bacillati</taxon>
        <taxon>Bacillota</taxon>
        <taxon>Bacilli</taxon>
        <taxon>Bacillales</taxon>
        <taxon>Paenibacillaceae</taxon>
        <taxon>Paenibacillus</taxon>
    </lineage>
</organism>
<feature type="compositionally biased region" description="Basic and acidic residues" evidence="4">
    <location>
        <begin position="111"/>
        <end position="130"/>
    </location>
</feature>
<protein>
    <submittedName>
        <fullName evidence="6">Na+/H+ antiporter subunit G</fullName>
    </submittedName>
</protein>
<accession>A0A7X3CNP8</accession>
<gene>
    <name evidence="6" type="ORF">GNP95_13645</name>
</gene>
<evidence type="ECO:0000313" key="6">
    <source>
        <dbReference type="EMBL" id="MUG46034.1"/>
    </source>
</evidence>
<comment type="subcellular location">
    <subcellularLocation>
        <location evidence="1">Membrane</location>
        <topology evidence="1">Multi-pass membrane protein</topology>
    </subcellularLocation>
</comment>
<keyword evidence="5" id="KW-1133">Transmembrane helix</keyword>
<evidence type="ECO:0000256" key="2">
    <source>
        <dbReference type="ARBA" id="ARBA00008404"/>
    </source>
</evidence>
<comment type="similarity">
    <text evidence="2">Belongs to the CPA3 antiporters (TC 2.A.63) subunit G family.</text>
</comment>
<keyword evidence="5" id="KW-0472">Membrane</keyword>
<dbReference type="NCBIfam" id="TIGR01300">
    <property type="entry name" value="CPA3_mnhG_phaG"/>
    <property type="match status" value="1"/>
</dbReference>
<feature type="region of interest" description="Disordered" evidence="4">
    <location>
        <begin position="111"/>
        <end position="138"/>
    </location>
</feature>
<keyword evidence="5" id="KW-0812">Transmembrane</keyword>
<dbReference type="GO" id="GO:0015385">
    <property type="term" value="F:sodium:proton antiporter activity"/>
    <property type="evidence" value="ECO:0007669"/>
    <property type="project" value="TreeGrafter"/>
</dbReference>
<keyword evidence="3" id="KW-0050">Antiport</keyword>
<proteinExistence type="inferred from homology"/>
<dbReference type="RefSeq" id="WP_155611436.1">
    <property type="nucleotide sequence ID" value="NZ_WNZW01000004.1"/>
</dbReference>
<feature type="transmembrane region" description="Helical" evidence="5">
    <location>
        <begin position="69"/>
        <end position="91"/>
    </location>
</feature>
<dbReference type="Proteomes" id="UP000447876">
    <property type="component" value="Unassembled WGS sequence"/>
</dbReference>
<evidence type="ECO:0000256" key="4">
    <source>
        <dbReference type="SAM" id="MobiDB-lite"/>
    </source>
</evidence>
<reference evidence="6 7" key="1">
    <citation type="submission" date="2019-11" db="EMBL/GenBank/DDBJ databases">
        <title>Draft genome sequences of five Paenibacillus species of dairy origin.</title>
        <authorList>
            <person name="Olajide A.M."/>
            <person name="Chen S."/>
            <person name="Lapointe G."/>
        </authorList>
    </citation>
    <scope>NUCLEOTIDE SEQUENCE [LARGE SCALE GENOMIC DNA]</scope>
    <source>
        <strain evidence="6 7">12CR55</strain>
    </source>
</reference>
<dbReference type="AlphaFoldDB" id="A0A7X3CNP8"/>
<feature type="transmembrane region" description="Helical" evidence="5">
    <location>
        <begin position="45"/>
        <end position="63"/>
    </location>
</feature>
<dbReference type="PANTHER" id="PTHR34703:SF1">
    <property type="entry name" value="ANTIPORTER SUBUNIT MNHG2-RELATED"/>
    <property type="match status" value="1"/>
</dbReference>
<dbReference type="NCBIfam" id="NF009236">
    <property type="entry name" value="PRK12586.1"/>
    <property type="match status" value="1"/>
</dbReference>
<dbReference type="InterPro" id="IPR005133">
    <property type="entry name" value="PhaG_MnhG_YufB"/>
</dbReference>
<evidence type="ECO:0000313" key="7">
    <source>
        <dbReference type="Proteomes" id="UP000447876"/>
    </source>
</evidence>
<evidence type="ECO:0000256" key="5">
    <source>
        <dbReference type="SAM" id="Phobius"/>
    </source>
</evidence>
<dbReference type="EMBL" id="WNZW01000004">
    <property type="protein sequence ID" value="MUG46034.1"/>
    <property type="molecule type" value="Genomic_DNA"/>
</dbReference>
<dbReference type="NCBIfam" id="NF009314">
    <property type="entry name" value="PRK12674.1-2"/>
    <property type="match status" value="1"/>
</dbReference>
<feature type="transmembrane region" description="Helical" evidence="5">
    <location>
        <begin position="12"/>
        <end position="33"/>
    </location>
</feature>
<dbReference type="PANTHER" id="PTHR34703">
    <property type="entry name" value="ANTIPORTER SUBUNIT MNHG2-RELATED"/>
    <property type="match status" value="1"/>
</dbReference>
<evidence type="ECO:0000256" key="1">
    <source>
        <dbReference type="ARBA" id="ARBA00004141"/>
    </source>
</evidence>
<evidence type="ECO:0000256" key="3">
    <source>
        <dbReference type="ARBA" id="ARBA00022449"/>
    </source>
</evidence>
<dbReference type="OrthoDB" id="9806575at2"/>
<dbReference type="GO" id="GO:0016020">
    <property type="term" value="C:membrane"/>
    <property type="evidence" value="ECO:0007669"/>
    <property type="project" value="UniProtKB-SubCell"/>
</dbReference>
<keyword evidence="3" id="KW-0813">Transport</keyword>
<dbReference type="Pfam" id="PF03334">
    <property type="entry name" value="PhaG_MnhG_YufB"/>
    <property type="match status" value="1"/>
</dbReference>